<dbReference type="PANTHER" id="PTHR44757:SF2">
    <property type="entry name" value="BIOFILM ARCHITECTURE MAINTENANCE PROTEIN MBAA"/>
    <property type="match status" value="1"/>
</dbReference>
<dbReference type="InterPro" id="IPR001633">
    <property type="entry name" value="EAL_dom"/>
</dbReference>
<feature type="domain" description="GGDEF" evidence="3">
    <location>
        <begin position="404"/>
        <end position="533"/>
    </location>
</feature>
<comment type="caution">
    <text evidence="4">The sequence shown here is derived from an EMBL/GenBank/DDBJ whole genome shotgun (WGS) entry which is preliminary data.</text>
</comment>
<evidence type="ECO:0000256" key="1">
    <source>
        <dbReference type="SAM" id="Coils"/>
    </source>
</evidence>
<keyword evidence="5" id="KW-1185">Reference proteome</keyword>
<dbReference type="SUPFAM" id="SSF48452">
    <property type="entry name" value="TPR-like"/>
    <property type="match status" value="2"/>
</dbReference>
<organism evidence="4 5">
    <name type="scientific">Deinococcus lacus</name>
    <dbReference type="NCBI Taxonomy" id="392561"/>
    <lineage>
        <taxon>Bacteria</taxon>
        <taxon>Thermotogati</taxon>
        <taxon>Deinococcota</taxon>
        <taxon>Deinococci</taxon>
        <taxon>Deinococcales</taxon>
        <taxon>Deinococcaceae</taxon>
        <taxon>Deinococcus</taxon>
    </lineage>
</organism>
<keyword evidence="1" id="KW-0175">Coiled coil</keyword>
<dbReference type="Gene3D" id="3.30.70.270">
    <property type="match status" value="1"/>
</dbReference>
<dbReference type="InterPro" id="IPR052155">
    <property type="entry name" value="Biofilm_reg_signaling"/>
</dbReference>
<dbReference type="Gene3D" id="1.25.40.10">
    <property type="entry name" value="Tetratricopeptide repeat domain"/>
    <property type="match status" value="2"/>
</dbReference>
<dbReference type="InterPro" id="IPR043128">
    <property type="entry name" value="Rev_trsase/Diguanyl_cyclase"/>
</dbReference>
<dbReference type="EMBL" id="JBHSWD010000002">
    <property type="protein sequence ID" value="MFC6592896.1"/>
    <property type="molecule type" value="Genomic_DNA"/>
</dbReference>
<sequence length="806" mass="87693">MSSAPQTEHAGIAATLQAAERALRVSVPDSAQLAEVAYAQAEALGDVAGSIQARVIAGYAAFHQGQYAEAKQVFCQVLPRAQQAGLQALEVRALNGRAVAAMMLGHYDEAIECNFRAYYLVQESGDLEGQARSLNNIGVLFFYLREYGRALEYHRQAAALATRIDHAALRISALLNIALDLQEQGEVPEALRLVETAVAQATELEFQQLRAVGITNAAHLRFLLGDLRGAWADCEEALALTQGVGLLDNYSDNLLTRGRLNLAENRLEAAQADLTASLEAACRLSSGPRKPDTLFLLAEVAERRGNLPAALDYLRWACEEERSLLYGIAQRKAQAIGTQLNIEHLEAQAKAQAQRNEELSAVNRALKEAQQSLVYQANHDLLTGLPNRRASQQMLDRALESGEPPAAVLLIDLDHFKQVNETLGHPAGDVLLRSVGQRLRESLGSKDLITRQGGDEFMVILGGGSDPVARATQLLESLGCPLEVSGHQLTLTASIGVAVYPEDGGDATTLKVNAELALYKAKRERHSVQRYFPALSEEAAQRLALQQQLRAALQQGSLELHFQPIVSLETGRPSKVEALTRWMLEGQGFISPLRFLPLAEESDLILQLGTWVLQKAVRQLAEWRREFPDLQMSVNVSPRQFAMPDFAALVAETLSRHGVSPEALILEITENALTAEEAFDLYAELQRRGLQLAVDDVGTGYSNLALLCRAPAQLLKIDRSLTEGLCGASGRHSTQALVRALVVLAHERGMQVVAEGVEGTAQVEQLRALGCDAYQGYLASMPLPAGEMTSYLRAGRAANPSSERRN</sequence>
<proteinExistence type="predicted"/>
<dbReference type="RefSeq" id="WP_380083997.1">
    <property type="nucleotide sequence ID" value="NZ_JBHSWD010000002.1"/>
</dbReference>
<dbReference type="Pfam" id="PF13424">
    <property type="entry name" value="TPR_12"/>
    <property type="match status" value="1"/>
</dbReference>
<dbReference type="NCBIfam" id="TIGR00254">
    <property type="entry name" value="GGDEF"/>
    <property type="match status" value="1"/>
</dbReference>
<dbReference type="PROSITE" id="PS50883">
    <property type="entry name" value="EAL"/>
    <property type="match status" value="1"/>
</dbReference>
<feature type="domain" description="EAL" evidence="2">
    <location>
        <begin position="542"/>
        <end position="796"/>
    </location>
</feature>
<dbReference type="Pfam" id="PF00990">
    <property type="entry name" value="GGDEF"/>
    <property type="match status" value="1"/>
</dbReference>
<dbReference type="SUPFAM" id="SSF55073">
    <property type="entry name" value="Nucleotide cyclase"/>
    <property type="match status" value="1"/>
</dbReference>
<dbReference type="Gene3D" id="3.20.20.450">
    <property type="entry name" value="EAL domain"/>
    <property type="match status" value="1"/>
</dbReference>
<name>A0ABW1YFM2_9DEIO</name>
<dbReference type="Pfam" id="PF00563">
    <property type="entry name" value="EAL"/>
    <property type="match status" value="1"/>
</dbReference>
<dbReference type="CDD" id="cd01949">
    <property type="entry name" value="GGDEF"/>
    <property type="match status" value="1"/>
</dbReference>
<accession>A0ABW1YFM2</accession>
<dbReference type="InterPro" id="IPR035919">
    <property type="entry name" value="EAL_sf"/>
</dbReference>
<dbReference type="InterPro" id="IPR029787">
    <property type="entry name" value="Nucleotide_cyclase"/>
</dbReference>
<dbReference type="SMART" id="SM00052">
    <property type="entry name" value="EAL"/>
    <property type="match status" value="1"/>
</dbReference>
<evidence type="ECO:0000313" key="4">
    <source>
        <dbReference type="EMBL" id="MFC6592896.1"/>
    </source>
</evidence>
<dbReference type="SMART" id="SM00267">
    <property type="entry name" value="GGDEF"/>
    <property type="match status" value="1"/>
</dbReference>
<dbReference type="SMART" id="SM00028">
    <property type="entry name" value="TPR"/>
    <property type="match status" value="6"/>
</dbReference>
<evidence type="ECO:0000313" key="5">
    <source>
        <dbReference type="Proteomes" id="UP001596297"/>
    </source>
</evidence>
<dbReference type="PROSITE" id="PS50887">
    <property type="entry name" value="GGDEF"/>
    <property type="match status" value="1"/>
</dbReference>
<dbReference type="PANTHER" id="PTHR44757">
    <property type="entry name" value="DIGUANYLATE CYCLASE DGCP"/>
    <property type="match status" value="1"/>
</dbReference>
<dbReference type="InterPro" id="IPR011990">
    <property type="entry name" value="TPR-like_helical_dom_sf"/>
</dbReference>
<reference evidence="5" key="1">
    <citation type="journal article" date="2019" name="Int. J. Syst. Evol. Microbiol.">
        <title>The Global Catalogue of Microorganisms (GCM) 10K type strain sequencing project: providing services to taxonomists for standard genome sequencing and annotation.</title>
        <authorList>
            <consortium name="The Broad Institute Genomics Platform"/>
            <consortium name="The Broad Institute Genome Sequencing Center for Infectious Disease"/>
            <person name="Wu L."/>
            <person name="Ma J."/>
        </authorList>
    </citation>
    <scope>NUCLEOTIDE SEQUENCE [LARGE SCALE GENOMIC DNA]</scope>
    <source>
        <strain evidence="5">CGMCC 1.15772</strain>
    </source>
</reference>
<evidence type="ECO:0000259" key="2">
    <source>
        <dbReference type="PROSITE" id="PS50883"/>
    </source>
</evidence>
<dbReference type="InterPro" id="IPR000160">
    <property type="entry name" value="GGDEF_dom"/>
</dbReference>
<dbReference type="CDD" id="cd01948">
    <property type="entry name" value="EAL"/>
    <property type="match status" value="1"/>
</dbReference>
<dbReference type="SUPFAM" id="SSF141868">
    <property type="entry name" value="EAL domain-like"/>
    <property type="match status" value="1"/>
</dbReference>
<feature type="coiled-coil region" evidence="1">
    <location>
        <begin position="342"/>
        <end position="369"/>
    </location>
</feature>
<protein>
    <submittedName>
        <fullName evidence="4">EAL domain-containing protein</fullName>
    </submittedName>
</protein>
<evidence type="ECO:0000259" key="3">
    <source>
        <dbReference type="PROSITE" id="PS50887"/>
    </source>
</evidence>
<dbReference type="Proteomes" id="UP001596297">
    <property type="component" value="Unassembled WGS sequence"/>
</dbReference>
<dbReference type="InterPro" id="IPR019734">
    <property type="entry name" value="TPR_rpt"/>
</dbReference>
<gene>
    <name evidence="4" type="ORF">ACFP81_13410</name>
</gene>